<dbReference type="InterPro" id="IPR036259">
    <property type="entry name" value="MFS_trans_sf"/>
</dbReference>
<evidence type="ECO:0000256" key="7">
    <source>
        <dbReference type="SAM" id="Phobius"/>
    </source>
</evidence>
<organism evidence="9 10">
    <name type="scientific">Colletotrichum spinosum</name>
    <dbReference type="NCBI Taxonomy" id="1347390"/>
    <lineage>
        <taxon>Eukaryota</taxon>
        <taxon>Fungi</taxon>
        <taxon>Dikarya</taxon>
        <taxon>Ascomycota</taxon>
        <taxon>Pezizomycotina</taxon>
        <taxon>Sordariomycetes</taxon>
        <taxon>Hypocreomycetidae</taxon>
        <taxon>Glomerellales</taxon>
        <taxon>Glomerellaceae</taxon>
        <taxon>Colletotrichum</taxon>
        <taxon>Colletotrichum orbiculare species complex</taxon>
    </lineage>
</organism>
<keyword evidence="3 7" id="KW-0812">Transmembrane</keyword>
<reference evidence="9 10" key="1">
    <citation type="submission" date="2018-11" db="EMBL/GenBank/DDBJ databases">
        <title>Genome sequence and assembly of Colletotrichum spinosum.</title>
        <authorList>
            <person name="Gan P."/>
            <person name="Shirasu K."/>
        </authorList>
    </citation>
    <scope>NUCLEOTIDE SEQUENCE [LARGE SCALE GENOMIC DNA]</scope>
    <source>
        <strain evidence="9 10">CBS 515.97</strain>
    </source>
</reference>
<keyword evidence="5 7" id="KW-0472">Membrane</keyword>
<dbReference type="InterPro" id="IPR011701">
    <property type="entry name" value="MFS"/>
</dbReference>
<dbReference type="GO" id="GO:0022857">
    <property type="term" value="F:transmembrane transporter activity"/>
    <property type="evidence" value="ECO:0007669"/>
    <property type="project" value="InterPro"/>
</dbReference>
<dbReference type="AlphaFoldDB" id="A0A4V3HRN5"/>
<dbReference type="FunFam" id="1.20.1250.20:FF:000172">
    <property type="entry name" value="MFS multidrug resistance transporter"/>
    <property type="match status" value="1"/>
</dbReference>
<feature type="transmembrane region" description="Helical" evidence="7">
    <location>
        <begin position="662"/>
        <end position="683"/>
    </location>
</feature>
<name>A0A4V3HRN5_9PEZI</name>
<evidence type="ECO:0000256" key="3">
    <source>
        <dbReference type="ARBA" id="ARBA00022692"/>
    </source>
</evidence>
<dbReference type="PROSITE" id="PS50850">
    <property type="entry name" value="MFS"/>
    <property type="match status" value="1"/>
</dbReference>
<dbReference type="Proteomes" id="UP000295083">
    <property type="component" value="Unassembled WGS sequence"/>
</dbReference>
<evidence type="ECO:0000256" key="5">
    <source>
        <dbReference type="ARBA" id="ARBA00023136"/>
    </source>
</evidence>
<dbReference type="SMART" id="SM00248">
    <property type="entry name" value="ANK"/>
    <property type="match status" value="2"/>
</dbReference>
<dbReference type="EMBL" id="QAPG01000081">
    <property type="protein sequence ID" value="TDZ32369.1"/>
    <property type="molecule type" value="Genomic_DNA"/>
</dbReference>
<evidence type="ECO:0000313" key="9">
    <source>
        <dbReference type="EMBL" id="TDZ32369.1"/>
    </source>
</evidence>
<feature type="domain" description="Major facilitator superfamily (MFS) profile" evidence="8">
    <location>
        <begin position="297"/>
        <end position="753"/>
    </location>
</feature>
<evidence type="ECO:0000259" key="8">
    <source>
        <dbReference type="PROSITE" id="PS50850"/>
    </source>
</evidence>
<evidence type="ECO:0000256" key="6">
    <source>
        <dbReference type="PROSITE-ProRule" id="PRU00023"/>
    </source>
</evidence>
<feature type="transmembrane region" description="Helical" evidence="7">
    <location>
        <begin position="328"/>
        <end position="351"/>
    </location>
</feature>
<feature type="transmembrane region" description="Helical" evidence="7">
    <location>
        <begin position="729"/>
        <end position="751"/>
    </location>
</feature>
<sequence>MIKVLRRRKKWTEATEKVHISEANCGFSGGITVPRIDLVVSAMLQGHVEAVRQYLESSKDADILLHGVQASKAPQFGDSGSRSNSLDAVDSHITGETALHLAACEAYREMVQLLLEKGADPNARDVSGQVPLMRAAFWGRLENVKVLLRYGAVKNAWCVYRGLLLWPADFVRPLRSDKGELLILSGWNFRFLLENTCDRKEERAEIFGLLSDDHEEAPQKQLIAYFVDNHLSLSKDANVATVDSVNNVEDDVNIQMASLSLHGPLNGLCHQPHIARRHEEELLKPEQVKPSARKWVVIVIIGSAGLFSGLSSNIYFPSLEAISQDLHVSLEMVSLTITSYLIIQGISPLFWGSISDALGRRPIYMASFAVYIIANIGLSFSPNFGVLMVFRGLQAAGSASTVSIGNGVIQDISPPSERGEFIAFYQAIRNFSIAVGPVLGGLLANFLGFRSIFVLLLILSSIVTTVIVVFLPETMRSIAGNGSLRLGGVYKPLIRYLTKEAGGTEDPEGPLTRNKVTLATFVEPLRLLVQRDILINLIFGGVVYTVWSMVTSSTTGLFKKHFHLSELQIGLAFLPNGFGTIVGSAIAGKLMTRDYLEIEETYKSAHNLAETEKLTAKNMPVDFPIERARLRRLPWIILIFVVSTGGYGVCLNFPSVTSLTGWIAVPLVLQFLIAATSNAVFALNQTLVTDLCPGKGASATAINNLVRCGLGAIGVAFIENFIASTGPAVTFLALALITVAVGPLAVVHWYWGQEWRAQRVRSKDNEDDGKTTA</sequence>
<proteinExistence type="predicted"/>
<dbReference type="Pfam" id="PF12796">
    <property type="entry name" value="Ank_2"/>
    <property type="match status" value="1"/>
</dbReference>
<feature type="transmembrane region" description="Helical" evidence="7">
    <location>
        <begin position="704"/>
        <end position="723"/>
    </location>
</feature>
<dbReference type="SUPFAM" id="SSF103473">
    <property type="entry name" value="MFS general substrate transporter"/>
    <property type="match status" value="1"/>
</dbReference>
<keyword evidence="4 7" id="KW-1133">Transmembrane helix</keyword>
<gene>
    <name evidence="9" type="primary">ITP1-6</name>
    <name evidence="9" type="ORF">C8035_v012473</name>
</gene>
<accession>A0A4V3HRN5</accession>
<dbReference type="Gene3D" id="1.25.40.20">
    <property type="entry name" value="Ankyrin repeat-containing domain"/>
    <property type="match status" value="1"/>
</dbReference>
<comment type="caution">
    <text evidence="9">The sequence shown here is derived from an EMBL/GenBank/DDBJ whole genome shotgun (WGS) entry which is preliminary data.</text>
</comment>
<feature type="transmembrane region" description="Helical" evidence="7">
    <location>
        <begin position="570"/>
        <end position="588"/>
    </location>
</feature>
<keyword evidence="6" id="KW-0040">ANK repeat</keyword>
<dbReference type="PROSITE" id="PS50088">
    <property type="entry name" value="ANK_REPEAT"/>
    <property type="match status" value="2"/>
</dbReference>
<feature type="repeat" description="ANK" evidence="6">
    <location>
        <begin position="94"/>
        <end position="126"/>
    </location>
</feature>
<evidence type="ECO:0000256" key="1">
    <source>
        <dbReference type="ARBA" id="ARBA00004141"/>
    </source>
</evidence>
<dbReference type="GO" id="GO:0005886">
    <property type="term" value="C:plasma membrane"/>
    <property type="evidence" value="ECO:0007669"/>
    <property type="project" value="TreeGrafter"/>
</dbReference>
<dbReference type="SUPFAM" id="SSF48403">
    <property type="entry name" value="Ankyrin repeat"/>
    <property type="match status" value="1"/>
</dbReference>
<evidence type="ECO:0000256" key="4">
    <source>
        <dbReference type="ARBA" id="ARBA00022989"/>
    </source>
</evidence>
<feature type="transmembrane region" description="Helical" evidence="7">
    <location>
        <begin position="533"/>
        <end position="550"/>
    </location>
</feature>
<evidence type="ECO:0000256" key="2">
    <source>
        <dbReference type="ARBA" id="ARBA00022448"/>
    </source>
</evidence>
<dbReference type="PANTHER" id="PTHR23502:SF26">
    <property type="entry name" value="MAJOR FACILITATOR SUPERFAMILY (MFS) PROFILE DOMAIN-CONTAINING PROTEIN"/>
    <property type="match status" value="1"/>
</dbReference>
<dbReference type="Pfam" id="PF07690">
    <property type="entry name" value="MFS_1"/>
    <property type="match status" value="1"/>
</dbReference>
<feature type="repeat" description="ANK" evidence="6">
    <location>
        <begin position="127"/>
        <end position="152"/>
    </location>
</feature>
<dbReference type="InterPro" id="IPR036770">
    <property type="entry name" value="Ankyrin_rpt-contain_sf"/>
</dbReference>
<dbReference type="Gene3D" id="1.20.1250.20">
    <property type="entry name" value="MFS general substrate transporter like domains"/>
    <property type="match status" value="1"/>
</dbReference>
<dbReference type="PROSITE" id="PS50297">
    <property type="entry name" value="ANK_REP_REGION"/>
    <property type="match status" value="2"/>
</dbReference>
<dbReference type="InterPro" id="IPR020846">
    <property type="entry name" value="MFS_dom"/>
</dbReference>
<dbReference type="PANTHER" id="PTHR23502">
    <property type="entry name" value="MAJOR FACILITATOR SUPERFAMILY"/>
    <property type="match status" value="1"/>
</dbReference>
<evidence type="ECO:0000313" key="10">
    <source>
        <dbReference type="Proteomes" id="UP000295083"/>
    </source>
</evidence>
<keyword evidence="10" id="KW-1185">Reference proteome</keyword>
<keyword evidence="2" id="KW-0813">Transport</keyword>
<protein>
    <submittedName>
        <fullName evidence="9">Itaconate transport protein</fullName>
    </submittedName>
</protein>
<feature type="transmembrane region" description="Helical" evidence="7">
    <location>
        <begin position="363"/>
        <end position="381"/>
    </location>
</feature>
<comment type="subcellular location">
    <subcellularLocation>
        <location evidence="1">Membrane</location>
        <topology evidence="1">Multi-pass membrane protein</topology>
    </subcellularLocation>
</comment>
<feature type="transmembrane region" description="Helical" evidence="7">
    <location>
        <begin position="452"/>
        <end position="471"/>
    </location>
</feature>
<feature type="transmembrane region" description="Helical" evidence="7">
    <location>
        <begin position="635"/>
        <end position="656"/>
    </location>
</feature>
<feature type="transmembrane region" description="Helical" evidence="7">
    <location>
        <begin position="295"/>
        <end position="316"/>
    </location>
</feature>
<dbReference type="InterPro" id="IPR002110">
    <property type="entry name" value="Ankyrin_rpt"/>
</dbReference>